<protein>
    <submittedName>
        <fullName evidence="2">Uncharacterized protein</fullName>
    </submittedName>
</protein>
<keyword evidence="1" id="KW-0812">Transmembrane</keyword>
<name>A0A2A7NTH9_9MYCO</name>
<dbReference type="Proteomes" id="UP000220340">
    <property type="component" value="Unassembled WGS sequence"/>
</dbReference>
<sequence>MALRVAGLAFGLLALVAGGLQLWAYTAGGGPRHLILGVFAGAVGCCVIVAAWRQGRG</sequence>
<evidence type="ECO:0000313" key="3">
    <source>
        <dbReference type="Proteomes" id="UP000220340"/>
    </source>
</evidence>
<keyword evidence="3" id="KW-1185">Reference proteome</keyword>
<proteinExistence type="predicted"/>
<keyword evidence="1" id="KW-0472">Membrane</keyword>
<dbReference type="RefSeq" id="WP_097933851.1">
    <property type="nucleotide sequence ID" value="NZ_BAAATC010000018.1"/>
</dbReference>
<gene>
    <name evidence="2" type="ORF">CRI78_15665</name>
</gene>
<reference evidence="2 3" key="1">
    <citation type="submission" date="2017-10" db="EMBL/GenBank/DDBJ databases">
        <title>The new phylogeny of genus Mycobacterium.</title>
        <authorList>
            <person name="Tortoli E."/>
            <person name="Trovato A."/>
            <person name="Cirillo D.M."/>
        </authorList>
    </citation>
    <scope>NUCLEOTIDE SEQUENCE [LARGE SCALE GENOMIC DNA]</scope>
    <source>
        <strain evidence="2 3">IP141170001</strain>
    </source>
</reference>
<evidence type="ECO:0000313" key="2">
    <source>
        <dbReference type="EMBL" id="PEG53550.1"/>
    </source>
</evidence>
<organism evidence="2 3">
    <name type="scientific">Mycolicibacterium diernhoferi</name>
    <dbReference type="NCBI Taxonomy" id="1801"/>
    <lineage>
        <taxon>Bacteria</taxon>
        <taxon>Bacillati</taxon>
        <taxon>Actinomycetota</taxon>
        <taxon>Actinomycetes</taxon>
        <taxon>Mycobacteriales</taxon>
        <taxon>Mycobacteriaceae</taxon>
        <taxon>Mycolicibacterium</taxon>
    </lineage>
</organism>
<dbReference type="EMBL" id="PDCR01000019">
    <property type="protein sequence ID" value="PEG53550.1"/>
    <property type="molecule type" value="Genomic_DNA"/>
</dbReference>
<feature type="transmembrane region" description="Helical" evidence="1">
    <location>
        <begin position="34"/>
        <end position="52"/>
    </location>
</feature>
<keyword evidence="1" id="KW-1133">Transmembrane helix</keyword>
<accession>A0A2A7NTH9</accession>
<evidence type="ECO:0000256" key="1">
    <source>
        <dbReference type="SAM" id="Phobius"/>
    </source>
</evidence>
<comment type="caution">
    <text evidence="2">The sequence shown here is derived from an EMBL/GenBank/DDBJ whole genome shotgun (WGS) entry which is preliminary data.</text>
</comment>
<dbReference type="AlphaFoldDB" id="A0A2A7NTH9"/>